<sequence>MRRSLRPLLYSLLLSVPIGCDAASDSKPTPPAATSVEPSPKIDDTDGDGISDEDEGRADAVDTDGDGELDFEDTDSDNDGLPDAVEGAIRPGQQELPDSDDDGVPDFRDEDSDGNGIPDEDEGDEDLDDDGLPDYADLDDDGDGLSDKLEIGPDPSDPINSDDDRWPDFRDTDSDDDGILDRFERELDADNDGIPSFRDLDSDDDCRPDAVERGDGDPDMPPIDSDGDGGADFFDLDSDNDGLLDQLEDVNCDGVLDPGESSTASEDTDEDGVSDLIEVAAGTNPNDDLDNPQANGDFVFEVPYRMAPTPAQDTLDFSTNISQADVVFAMDTTGSMSGSISNLQHTLQDVIDQLAEEIPSIGIGVTHYKDFPHSPYGDSADQPFYLEHRVMSVLTPAGRDSVQDAVDNLRASGGNDLPESGWEALHQISRGTGTTEAGASVPAFDPLTAPPGAIPAGETVGVLGGVGFRTGSLPIVVMITDVPSHNGAVPGTAYNGVSSPTHTQALSSLTSLGGRMIGMATTDGDSGQTKADLTAGALATGSVVPPSAWGPAEMRPPQCTVDQCCTGANGRGVAPTNNKCPLVFSVSLSGTGLNLAVVQAIKVLTTYVTLDISAAAEDDESDTVDAVSAFVDRIIANNLAPEPCTSGLRVIDKNLDSVADTYTNVFPGPTVCFDVLPKINVSVPPTEEPQMFTANIVVTGDGVTTLSTRKVFFLVPPEIPPPPIH</sequence>
<dbReference type="EMBL" id="JELY01002247">
    <property type="protein sequence ID" value="KYF53168.1"/>
    <property type="molecule type" value="Genomic_DNA"/>
</dbReference>
<evidence type="ECO:0000313" key="4">
    <source>
        <dbReference type="EMBL" id="KYF53168.1"/>
    </source>
</evidence>
<feature type="compositionally biased region" description="Acidic residues" evidence="1">
    <location>
        <begin position="225"/>
        <end position="242"/>
    </location>
</feature>
<accession>A0A150PCE4</accession>
<dbReference type="SUPFAM" id="SSF53300">
    <property type="entry name" value="vWA-like"/>
    <property type="match status" value="1"/>
</dbReference>
<feature type="compositionally biased region" description="Basic and acidic residues" evidence="1">
    <location>
        <begin position="162"/>
        <end position="172"/>
    </location>
</feature>
<feature type="compositionally biased region" description="Acidic residues" evidence="1">
    <location>
        <begin position="97"/>
        <end position="144"/>
    </location>
</feature>
<dbReference type="Gene3D" id="4.10.1080.10">
    <property type="entry name" value="TSP type-3 repeat"/>
    <property type="match status" value="1"/>
</dbReference>
<evidence type="ECO:0000259" key="3">
    <source>
        <dbReference type="PROSITE" id="PS50234"/>
    </source>
</evidence>
<feature type="region of interest" description="Disordered" evidence="1">
    <location>
        <begin position="20"/>
        <end position="242"/>
    </location>
</feature>
<dbReference type="InterPro" id="IPR028974">
    <property type="entry name" value="TSP_type-3_rpt"/>
</dbReference>
<evidence type="ECO:0000256" key="2">
    <source>
        <dbReference type="SAM" id="SignalP"/>
    </source>
</evidence>
<dbReference type="PROSITE" id="PS50234">
    <property type="entry name" value="VWFA"/>
    <property type="match status" value="1"/>
</dbReference>
<keyword evidence="2" id="KW-0732">Signal</keyword>
<feature type="compositionally biased region" description="Acidic residues" evidence="1">
    <location>
        <begin position="45"/>
        <end position="80"/>
    </location>
</feature>
<feature type="domain" description="VWFA" evidence="3">
    <location>
        <begin position="325"/>
        <end position="481"/>
    </location>
</feature>
<evidence type="ECO:0000313" key="5">
    <source>
        <dbReference type="Proteomes" id="UP000075420"/>
    </source>
</evidence>
<gene>
    <name evidence="4" type="ORF">BE08_25740</name>
</gene>
<evidence type="ECO:0000256" key="1">
    <source>
        <dbReference type="SAM" id="MobiDB-lite"/>
    </source>
</evidence>
<feature type="chain" id="PRO_5007565447" description="VWFA domain-containing protein" evidence="2">
    <location>
        <begin position="23"/>
        <end position="725"/>
    </location>
</feature>
<dbReference type="AlphaFoldDB" id="A0A150PCE4"/>
<proteinExistence type="predicted"/>
<comment type="caution">
    <text evidence="4">The sequence shown here is derived from an EMBL/GenBank/DDBJ whole genome shotgun (WGS) entry which is preliminary data.</text>
</comment>
<reference evidence="4 5" key="1">
    <citation type="submission" date="2014-02" db="EMBL/GenBank/DDBJ databases">
        <title>The small core and large imbalanced accessory genome model reveals a collaborative survival strategy of Sorangium cellulosum strains in nature.</title>
        <authorList>
            <person name="Han K."/>
            <person name="Peng R."/>
            <person name="Blom J."/>
            <person name="Li Y.-Z."/>
        </authorList>
    </citation>
    <scope>NUCLEOTIDE SEQUENCE [LARGE SCALE GENOMIC DNA]</scope>
    <source>
        <strain evidence="4 5">So0157-25</strain>
    </source>
</reference>
<protein>
    <recommendedName>
        <fullName evidence="3">VWFA domain-containing protein</fullName>
    </recommendedName>
</protein>
<dbReference type="InterPro" id="IPR036465">
    <property type="entry name" value="vWFA_dom_sf"/>
</dbReference>
<feature type="signal peptide" evidence="2">
    <location>
        <begin position="1"/>
        <end position="22"/>
    </location>
</feature>
<feature type="compositionally biased region" description="Basic and acidic residues" evidence="1">
    <location>
        <begin position="205"/>
        <end position="216"/>
    </location>
</feature>
<name>A0A150PCE4_SORCE</name>
<dbReference type="Gene3D" id="3.40.50.410">
    <property type="entry name" value="von Willebrand factor, type A domain"/>
    <property type="match status" value="1"/>
</dbReference>
<dbReference type="InterPro" id="IPR002035">
    <property type="entry name" value="VWF_A"/>
</dbReference>
<organism evidence="4 5">
    <name type="scientific">Sorangium cellulosum</name>
    <name type="common">Polyangium cellulosum</name>
    <dbReference type="NCBI Taxonomy" id="56"/>
    <lineage>
        <taxon>Bacteria</taxon>
        <taxon>Pseudomonadati</taxon>
        <taxon>Myxococcota</taxon>
        <taxon>Polyangia</taxon>
        <taxon>Polyangiales</taxon>
        <taxon>Polyangiaceae</taxon>
        <taxon>Sorangium</taxon>
    </lineage>
</organism>
<dbReference type="GO" id="GO:0005509">
    <property type="term" value="F:calcium ion binding"/>
    <property type="evidence" value="ECO:0007669"/>
    <property type="project" value="InterPro"/>
</dbReference>
<dbReference type="Proteomes" id="UP000075420">
    <property type="component" value="Unassembled WGS sequence"/>
</dbReference>
<feature type="compositionally biased region" description="Basic and acidic residues" evidence="1">
    <location>
        <begin position="179"/>
        <end position="188"/>
    </location>
</feature>